<dbReference type="Proteomes" id="UP000603453">
    <property type="component" value="Unassembled WGS sequence"/>
</dbReference>
<dbReference type="PROSITE" id="PS50082">
    <property type="entry name" value="WD_REPEATS_2"/>
    <property type="match status" value="1"/>
</dbReference>
<dbReference type="FunFam" id="2.130.10.10:FF:000378">
    <property type="entry name" value="U3 small nucleolar RNA-associated protein 7"/>
    <property type="match status" value="1"/>
</dbReference>
<dbReference type="PANTHER" id="PTHR14085:SF3">
    <property type="entry name" value="WD REPEAT-CONTAINING PROTEIN 46"/>
    <property type="match status" value="1"/>
</dbReference>
<evidence type="ECO:0000259" key="10">
    <source>
        <dbReference type="SMART" id="SM01033"/>
    </source>
</evidence>
<keyword evidence="12" id="KW-1185">Reference proteome</keyword>
<dbReference type="GO" id="GO:0032040">
    <property type="term" value="C:small-subunit processome"/>
    <property type="evidence" value="ECO:0007669"/>
    <property type="project" value="TreeGrafter"/>
</dbReference>
<keyword evidence="6" id="KW-0539">Nucleus</keyword>
<dbReference type="PANTHER" id="PTHR14085">
    <property type="entry name" value="WD-REPEAT PROTEIN BING4"/>
    <property type="match status" value="1"/>
</dbReference>
<evidence type="ECO:0000256" key="9">
    <source>
        <dbReference type="SAM" id="MobiDB-lite"/>
    </source>
</evidence>
<feature type="compositionally biased region" description="Basic and acidic residues" evidence="9">
    <location>
        <begin position="454"/>
        <end position="465"/>
    </location>
</feature>
<dbReference type="EMBL" id="JAEPRD010000269">
    <property type="protein sequence ID" value="KAG2192750.1"/>
    <property type="molecule type" value="Genomic_DNA"/>
</dbReference>
<dbReference type="InterPro" id="IPR036322">
    <property type="entry name" value="WD40_repeat_dom_sf"/>
</dbReference>
<accession>A0A8H7QJB3</accession>
<feature type="region of interest" description="Disordered" evidence="9">
    <location>
        <begin position="454"/>
        <end position="525"/>
    </location>
</feature>
<dbReference type="SUPFAM" id="SSF50978">
    <property type="entry name" value="WD40 repeat-like"/>
    <property type="match status" value="1"/>
</dbReference>
<dbReference type="GO" id="GO:0030686">
    <property type="term" value="C:90S preribosome"/>
    <property type="evidence" value="ECO:0007669"/>
    <property type="project" value="TreeGrafter"/>
</dbReference>
<dbReference type="PROSITE" id="PS50294">
    <property type="entry name" value="WD_REPEATS_REGION"/>
    <property type="match status" value="1"/>
</dbReference>
<feature type="region of interest" description="Disordered" evidence="9">
    <location>
        <begin position="1"/>
        <end position="22"/>
    </location>
</feature>
<gene>
    <name evidence="11" type="ORF">INT47_008401</name>
</gene>
<comment type="caution">
    <text evidence="11">The sequence shown here is derived from an EMBL/GenBank/DDBJ whole genome shotgun (WGS) entry which is preliminary data.</text>
</comment>
<feature type="domain" description="BING4 C-terminal" evidence="10">
    <location>
        <begin position="355"/>
        <end position="434"/>
    </location>
</feature>
<dbReference type="Pfam" id="PF08149">
    <property type="entry name" value="BING4CT"/>
    <property type="match status" value="1"/>
</dbReference>
<dbReference type="InterPro" id="IPR001680">
    <property type="entry name" value="WD40_rpt"/>
</dbReference>
<name>A0A8H7QJB3_9FUNG</name>
<dbReference type="InterPro" id="IPR015943">
    <property type="entry name" value="WD40/YVTN_repeat-like_dom_sf"/>
</dbReference>
<comment type="function">
    <text evidence="1">Involved in nucleolar processing of pre-18S ribosomal RNA.</text>
</comment>
<keyword evidence="4 8" id="KW-0853">WD repeat</keyword>
<dbReference type="InterPro" id="IPR012952">
    <property type="entry name" value="BING4_C_dom"/>
</dbReference>
<evidence type="ECO:0000256" key="5">
    <source>
        <dbReference type="ARBA" id="ARBA00022737"/>
    </source>
</evidence>
<dbReference type="InterPro" id="IPR019775">
    <property type="entry name" value="WD40_repeat_CS"/>
</dbReference>
<dbReference type="InterPro" id="IPR040315">
    <property type="entry name" value="WDR46/Utp7"/>
</dbReference>
<evidence type="ECO:0000256" key="2">
    <source>
        <dbReference type="ARBA" id="ARBA00004604"/>
    </source>
</evidence>
<dbReference type="AlphaFoldDB" id="A0A8H7QJB3"/>
<reference evidence="11" key="1">
    <citation type="submission" date="2020-12" db="EMBL/GenBank/DDBJ databases">
        <title>Metabolic potential, ecology and presence of endohyphal bacteria is reflected in genomic diversity of Mucoromycotina.</title>
        <authorList>
            <person name="Muszewska A."/>
            <person name="Okrasinska A."/>
            <person name="Steczkiewicz K."/>
            <person name="Drgas O."/>
            <person name="Orlowska M."/>
            <person name="Perlinska-Lenart U."/>
            <person name="Aleksandrzak-Piekarczyk T."/>
            <person name="Szatraj K."/>
            <person name="Zielenkiewicz U."/>
            <person name="Pilsyk S."/>
            <person name="Malc E."/>
            <person name="Mieczkowski P."/>
            <person name="Kruszewska J.S."/>
            <person name="Biernat P."/>
            <person name="Pawlowska J."/>
        </authorList>
    </citation>
    <scope>NUCLEOTIDE SEQUENCE</scope>
    <source>
        <strain evidence="11">WA0000017839</strain>
    </source>
</reference>
<dbReference type="Gene3D" id="2.130.10.10">
    <property type="entry name" value="YVTN repeat-like/Quinoprotein amine dehydrogenase"/>
    <property type="match status" value="1"/>
</dbReference>
<evidence type="ECO:0000256" key="3">
    <source>
        <dbReference type="ARBA" id="ARBA00022552"/>
    </source>
</evidence>
<comment type="subcellular location">
    <subcellularLocation>
        <location evidence="2">Nucleus</location>
        <location evidence="2">Nucleolus</location>
    </subcellularLocation>
</comment>
<evidence type="ECO:0000256" key="6">
    <source>
        <dbReference type="ARBA" id="ARBA00023242"/>
    </source>
</evidence>
<feature type="compositionally biased region" description="Basic residues" evidence="9">
    <location>
        <begin position="466"/>
        <end position="487"/>
    </location>
</feature>
<evidence type="ECO:0000256" key="8">
    <source>
        <dbReference type="PROSITE-ProRule" id="PRU00221"/>
    </source>
</evidence>
<keyword evidence="3" id="KW-0698">rRNA processing</keyword>
<dbReference type="GO" id="GO:0000462">
    <property type="term" value="P:maturation of SSU-rRNA from tricistronic rRNA transcript (SSU-rRNA, 5.8S rRNA, LSU-rRNA)"/>
    <property type="evidence" value="ECO:0007669"/>
    <property type="project" value="TreeGrafter"/>
</dbReference>
<dbReference type="OrthoDB" id="10251154at2759"/>
<evidence type="ECO:0000313" key="11">
    <source>
        <dbReference type="EMBL" id="KAG2192750.1"/>
    </source>
</evidence>
<evidence type="ECO:0000256" key="1">
    <source>
        <dbReference type="ARBA" id="ARBA00004099"/>
    </source>
</evidence>
<keyword evidence="5" id="KW-0677">Repeat</keyword>
<feature type="repeat" description="WD" evidence="8">
    <location>
        <begin position="274"/>
        <end position="315"/>
    </location>
</feature>
<evidence type="ECO:0000256" key="4">
    <source>
        <dbReference type="ARBA" id="ARBA00022574"/>
    </source>
</evidence>
<sequence>MAKNNGKNKKTAPKVVAEEEQHVKNEEKYLRVQSDAASTKKIADKKLKAKITRQENQSLSAARAAARAELLLQEEGGFLEAEGMEKTFKFRQDQIFDSLDVNSASKIFSLDLPQYGPYAIDYTRNGRHLLIGGHKGHIAGFDWQTGGLHFETHVQETVRDVTWLHNETMLAVAQKKYVYIYDKSGLEVHRLTHHTYVDKLEFLPYHYLLSSIGSNGYLKYQDTSTGQLVAEKRTGLGPCNTMTQNRFNAVIHLGHQNGTVTLWSPSMSSSLVKMQCHRGPVKAMAVDKGGHYMATSGADGQLKIWDIRTYGCLQEYYTPRTATSLDISDTGLLSVSFNTSVQVWKDAFRTKQQSPYMSHIENGSVINEVKFVPFEDVLGVGHQKGISSLVIPGAGEANFDALEANPFQTKKQRQETEVHTLLDKLQPDMIVLDPTQIGKINKLTKAEVLKKREEELEAKSDNKPGKDKKRMRGRNSALKRHMRKKNKNVIDHKMADMDEKIAADKANEEKEKNKDKPFTTLDIFE</sequence>
<proteinExistence type="predicted"/>
<dbReference type="Pfam" id="PF00400">
    <property type="entry name" value="WD40"/>
    <property type="match status" value="1"/>
</dbReference>
<dbReference type="SMART" id="SM00320">
    <property type="entry name" value="WD40"/>
    <property type="match status" value="6"/>
</dbReference>
<feature type="compositionally biased region" description="Basic residues" evidence="9">
    <location>
        <begin position="1"/>
        <end position="12"/>
    </location>
</feature>
<protein>
    <recommendedName>
        <fullName evidence="7">U three protein 7</fullName>
    </recommendedName>
</protein>
<evidence type="ECO:0000256" key="7">
    <source>
        <dbReference type="ARBA" id="ARBA00076453"/>
    </source>
</evidence>
<dbReference type="SMART" id="SM01033">
    <property type="entry name" value="BING4CT"/>
    <property type="match status" value="1"/>
</dbReference>
<organism evidence="11 12">
    <name type="scientific">Mucor saturninus</name>
    <dbReference type="NCBI Taxonomy" id="64648"/>
    <lineage>
        <taxon>Eukaryota</taxon>
        <taxon>Fungi</taxon>
        <taxon>Fungi incertae sedis</taxon>
        <taxon>Mucoromycota</taxon>
        <taxon>Mucoromycotina</taxon>
        <taxon>Mucoromycetes</taxon>
        <taxon>Mucorales</taxon>
        <taxon>Mucorineae</taxon>
        <taxon>Mucoraceae</taxon>
        <taxon>Mucor</taxon>
    </lineage>
</organism>
<evidence type="ECO:0000313" key="12">
    <source>
        <dbReference type="Proteomes" id="UP000603453"/>
    </source>
</evidence>
<feature type="compositionally biased region" description="Basic and acidic residues" evidence="9">
    <location>
        <begin position="488"/>
        <end position="517"/>
    </location>
</feature>
<dbReference type="PROSITE" id="PS00678">
    <property type="entry name" value="WD_REPEATS_1"/>
    <property type="match status" value="1"/>
</dbReference>